<accession>A0A2A2FAD3</accession>
<proteinExistence type="predicted"/>
<dbReference type="InterPro" id="IPR038591">
    <property type="entry name" value="NolW-like_sf"/>
</dbReference>
<protein>
    <recommendedName>
        <fullName evidence="2">NolW-like domain-containing protein</fullName>
    </recommendedName>
</protein>
<feature type="domain" description="NolW-like" evidence="2">
    <location>
        <begin position="51"/>
        <end position="109"/>
    </location>
</feature>
<reference evidence="3 4" key="1">
    <citation type="submission" date="2017-08" db="EMBL/GenBank/DDBJ databases">
        <title>Halovibrio sewagensis sp. nov., isolated from wastewater of high salinity.</title>
        <authorList>
            <person name="Dong X."/>
            <person name="Zhang G."/>
        </authorList>
    </citation>
    <scope>NUCLEOTIDE SEQUENCE [LARGE SCALE GENOMIC DNA]</scope>
    <source>
        <strain evidence="3 4">YL5-2</strain>
    </source>
</reference>
<organism evidence="3 4">
    <name type="scientific">Halovibrio salipaludis</name>
    <dbReference type="NCBI Taxonomy" id="2032626"/>
    <lineage>
        <taxon>Bacteria</taxon>
        <taxon>Pseudomonadati</taxon>
        <taxon>Pseudomonadota</taxon>
        <taxon>Gammaproteobacteria</taxon>
        <taxon>Oceanospirillales</taxon>
        <taxon>Halomonadaceae</taxon>
        <taxon>Halovibrio</taxon>
    </lineage>
</organism>
<dbReference type="Pfam" id="PF03958">
    <property type="entry name" value="Secretin_N"/>
    <property type="match status" value="1"/>
</dbReference>
<evidence type="ECO:0000313" key="4">
    <source>
        <dbReference type="Proteomes" id="UP000218896"/>
    </source>
</evidence>
<feature type="region of interest" description="Disordered" evidence="1">
    <location>
        <begin position="235"/>
        <end position="255"/>
    </location>
</feature>
<evidence type="ECO:0000259" key="2">
    <source>
        <dbReference type="Pfam" id="PF03958"/>
    </source>
</evidence>
<dbReference type="InterPro" id="IPR005644">
    <property type="entry name" value="NolW-like"/>
</dbReference>
<feature type="region of interest" description="Disordered" evidence="1">
    <location>
        <begin position="115"/>
        <end position="139"/>
    </location>
</feature>
<evidence type="ECO:0000256" key="1">
    <source>
        <dbReference type="SAM" id="MobiDB-lite"/>
    </source>
</evidence>
<dbReference type="Gene3D" id="3.30.1370.120">
    <property type="match status" value="1"/>
</dbReference>
<dbReference type="AlphaFoldDB" id="A0A2A2FAD3"/>
<comment type="caution">
    <text evidence="3">The sequence shown here is derived from an EMBL/GenBank/DDBJ whole genome shotgun (WGS) entry which is preliminary data.</text>
</comment>
<feature type="compositionally biased region" description="Polar residues" evidence="1">
    <location>
        <begin position="241"/>
        <end position="255"/>
    </location>
</feature>
<gene>
    <name evidence="3" type="ORF">CK501_00400</name>
</gene>
<dbReference type="EMBL" id="NSKD01000001">
    <property type="protein sequence ID" value="PAU81647.1"/>
    <property type="molecule type" value="Genomic_DNA"/>
</dbReference>
<dbReference type="Proteomes" id="UP000218896">
    <property type="component" value="Unassembled WGS sequence"/>
</dbReference>
<sequence length="269" mass="30262">MKRSRTFCRCDTLSIDGIPWNIMKPANRNLILICLSLLLAVPAALAAPESHVFELENRRAQTVVPQLRNLYGEEIQLSPDGQNLMVRAEPEQLAEIKTLLRQIDQPVRQVRLSLRHRDMASGENDNRGSKRVYSTRKDSTRSLVVQDQQIAQISSGRIARLPVAARGGRNPMVILEEVDMTSGFLVRPSVLSEDQVELHITAIRKEPVPGQPDYETAGVVTIRRVNPGEWVELGEERRSARTQQGSRAYSTQSKGSRLWEVKVNVLPAR</sequence>
<keyword evidence="4" id="KW-1185">Reference proteome</keyword>
<evidence type="ECO:0000313" key="3">
    <source>
        <dbReference type="EMBL" id="PAU81647.1"/>
    </source>
</evidence>
<feature type="compositionally biased region" description="Basic and acidic residues" evidence="1">
    <location>
        <begin position="115"/>
        <end position="128"/>
    </location>
</feature>
<name>A0A2A2FAD3_9GAMM</name>